<dbReference type="EMBL" id="MFZG01000024">
    <property type="protein sequence ID" value="OGK16314.1"/>
    <property type="molecule type" value="Genomic_DNA"/>
</dbReference>
<reference evidence="1 2" key="1">
    <citation type="journal article" date="2016" name="Nat. Commun.">
        <title>Thousands of microbial genomes shed light on interconnected biogeochemical processes in an aquifer system.</title>
        <authorList>
            <person name="Anantharaman K."/>
            <person name="Brown C.T."/>
            <person name="Hug L.A."/>
            <person name="Sharon I."/>
            <person name="Castelle C.J."/>
            <person name="Probst A.J."/>
            <person name="Thomas B.C."/>
            <person name="Singh A."/>
            <person name="Wilkins M.J."/>
            <person name="Karaoz U."/>
            <person name="Brodie E.L."/>
            <person name="Williams K.H."/>
            <person name="Hubbard S.S."/>
            <person name="Banfield J.F."/>
        </authorList>
    </citation>
    <scope>NUCLEOTIDE SEQUENCE [LARGE SCALE GENOMIC DNA]</scope>
</reference>
<evidence type="ECO:0000313" key="2">
    <source>
        <dbReference type="Proteomes" id="UP000177208"/>
    </source>
</evidence>
<gene>
    <name evidence="1" type="ORF">A2774_05220</name>
</gene>
<dbReference type="AlphaFoldDB" id="A0A1F7GBT5"/>
<name>A0A1F7GBT5_9BACT</name>
<evidence type="ECO:0000313" key="1">
    <source>
        <dbReference type="EMBL" id="OGK16314.1"/>
    </source>
</evidence>
<organism evidence="1 2">
    <name type="scientific">Candidatus Roizmanbacteria bacterium RIFCSPHIGHO2_01_FULL_39_12c</name>
    <dbReference type="NCBI Taxonomy" id="1802031"/>
    <lineage>
        <taxon>Bacteria</taxon>
        <taxon>Candidatus Roizmaniibacteriota</taxon>
    </lineage>
</organism>
<evidence type="ECO:0008006" key="3">
    <source>
        <dbReference type="Google" id="ProtNLM"/>
    </source>
</evidence>
<comment type="caution">
    <text evidence="1">The sequence shown here is derived from an EMBL/GenBank/DDBJ whole genome shotgun (WGS) entry which is preliminary data.</text>
</comment>
<dbReference type="Gene3D" id="1.20.1440.100">
    <property type="entry name" value="SG protein - dephosphorylation function"/>
    <property type="match status" value="1"/>
</dbReference>
<dbReference type="SUPFAM" id="SSF56784">
    <property type="entry name" value="HAD-like"/>
    <property type="match status" value="1"/>
</dbReference>
<dbReference type="PANTHER" id="PTHR43344">
    <property type="entry name" value="PHOSPHOSERINE PHOSPHATASE"/>
    <property type="match status" value="1"/>
</dbReference>
<protein>
    <recommendedName>
        <fullName evidence="3">Phosphoserine phosphatase</fullName>
    </recommendedName>
</protein>
<proteinExistence type="predicted"/>
<dbReference type="NCBIfam" id="TIGR01488">
    <property type="entry name" value="HAD-SF-IB"/>
    <property type="match status" value="1"/>
</dbReference>
<dbReference type="InterPro" id="IPR036412">
    <property type="entry name" value="HAD-like_sf"/>
</dbReference>
<dbReference type="InterPro" id="IPR050582">
    <property type="entry name" value="HAD-like_SerB"/>
</dbReference>
<sequence>MHKYAFFDIDNTIFDGYCTSDFYFFLAKRGFVKNTDFVYRRDKEIGKDYHSGKIDYAEASRQVVQLIADILKGFSKKKVKIWKEEFIKDHNKLFDWVKPLFDFLESDDFFIYLISAAASPPVEAISDFLKTDKFYASNLMTKDDIYTGKIDFMLNYEEKTKLIHRITSHLEHSFKIGFGDSLGDVDMLKHMNKAFLYQPIKKELITLAKEEEMYIVDKNNILATVKRNLKFNR</sequence>
<dbReference type="InterPro" id="IPR023214">
    <property type="entry name" value="HAD_sf"/>
</dbReference>
<dbReference type="Pfam" id="PF12710">
    <property type="entry name" value="HAD"/>
    <property type="match status" value="1"/>
</dbReference>
<dbReference type="Proteomes" id="UP000177208">
    <property type="component" value="Unassembled WGS sequence"/>
</dbReference>
<accession>A0A1F7GBT5</accession>
<dbReference type="Gene3D" id="3.40.50.1000">
    <property type="entry name" value="HAD superfamily/HAD-like"/>
    <property type="match status" value="1"/>
</dbReference>